<feature type="compositionally biased region" description="Polar residues" evidence="1">
    <location>
        <begin position="587"/>
        <end position="597"/>
    </location>
</feature>
<accession>E0QPV4</accession>
<dbReference type="STRING" id="871571.HMPREF0580_0881"/>
<feature type="compositionally biased region" description="Gly residues" evidence="1">
    <location>
        <begin position="611"/>
        <end position="624"/>
    </location>
</feature>
<feature type="region of interest" description="Disordered" evidence="1">
    <location>
        <begin position="955"/>
        <end position="1024"/>
    </location>
</feature>
<keyword evidence="3" id="KW-1185">Reference proteome</keyword>
<evidence type="ECO:0000313" key="3">
    <source>
        <dbReference type="Proteomes" id="UP000003045"/>
    </source>
</evidence>
<reference evidence="2" key="1">
    <citation type="submission" date="2010-08" db="EMBL/GenBank/DDBJ databases">
        <authorList>
            <person name="Muzny D."/>
            <person name="Qin X."/>
            <person name="Deng J."/>
            <person name="Jiang H."/>
            <person name="Liu Y."/>
            <person name="Qu J."/>
            <person name="Song X.-Z."/>
            <person name="Zhang L."/>
            <person name="Thornton R."/>
            <person name="Coyle M."/>
            <person name="Francisco L."/>
            <person name="Jackson L."/>
            <person name="Javaid M."/>
            <person name="Korchina V."/>
            <person name="Kovar C."/>
            <person name="Mata R."/>
            <person name="Mathew T."/>
            <person name="Ngo R."/>
            <person name="Nguyen L."/>
            <person name="Nguyen N."/>
            <person name="Okwuonu G."/>
            <person name="Ongeri F."/>
            <person name="Pham C."/>
            <person name="Simmons D."/>
            <person name="Wilczek-Boney K."/>
            <person name="Hale W."/>
            <person name="Jakkamsetti A."/>
            <person name="Pham P."/>
            <person name="Ruth R."/>
            <person name="San Lucas F."/>
            <person name="Warren J."/>
            <person name="Zhang J."/>
            <person name="Zhao Z."/>
            <person name="Zhou C."/>
            <person name="Zhu D."/>
            <person name="Lee S."/>
            <person name="Bess C."/>
            <person name="Blankenburg K."/>
            <person name="Forbes L."/>
            <person name="Fu Q."/>
            <person name="Gubbala S."/>
            <person name="Hirani K."/>
            <person name="Jayaseelan J.C."/>
            <person name="Lara F."/>
            <person name="Munidasa M."/>
            <person name="Palculict T."/>
            <person name="Patil S."/>
            <person name="Pu L.-L."/>
            <person name="Saada N."/>
            <person name="Tang L."/>
            <person name="Weissenberger G."/>
            <person name="Zhu Y."/>
            <person name="Hemphill L."/>
            <person name="Shang Y."/>
            <person name="Youmans B."/>
            <person name="Ayvaz T."/>
            <person name="Ross M."/>
            <person name="Santibanez J."/>
            <person name="Aqrawi P."/>
            <person name="Gross S."/>
            <person name="Joshi V."/>
            <person name="Fowler G."/>
            <person name="Nazareth L."/>
            <person name="Reid J."/>
            <person name="Worley K."/>
            <person name="Petrosino J."/>
            <person name="Highlander S."/>
            <person name="Gibbs R."/>
        </authorList>
    </citation>
    <scope>NUCLEOTIDE SEQUENCE [LARGE SCALE GENOMIC DNA]</scope>
    <source>
        <strain evidence="2">ATCC 35239</strain>
    </source>
</reference>
<dbReference type="NCBIfam" id="TIGR03544">
    <property type="entry name" value="DivI1A_domain"/>
    <property type="match status" value="2"/>
</dbReference>
<gene>
    <name evidence="2" type="ORF">HMPREF0580_0881</name>
</gene>
<sequence>MSEEYTPQLLTSEDVFTVQFPATKFRDGYDQNQIDDYLDEVVRVLSYYEALSAAPEAEVDLTYITVRGVDVREVDFDYTRMRVGYDQDAVDDYLDQVAATLEAYENAYGIPPSDQRYQVLQVDGPALEAEAAQQAAAAGELPAEVSAPVALGDSAAGGAPVTAGNMLSLGASVGGAVPLDAAPSAPDKAASLGASETAPNSPGYSSVLGTPPARQPGVGEFNEAPQYPGDSLDWMQAPGQSPASSPQNYPDYPPLYPQPDADSTTFGASSGYGFSPVAPGEYASDYNDEEGEYADYDGGNPNQDESAAIPAETTAPSGQANQGGAIPGYGFPAGSPTESMAADMPDVDLTEDDGETEAELPGEIGLIETEEATGFDDFGETPAAEMAPHEDAFPPPTDTPTPNPYPMESGGYGNAPDPGFEAYGQPEAWGNDGSAADTTPGGYPEVPRDPNFAYGYAQPGAPAGDYGYQEQDGVYAENSGETNWEAMPQPGNDTPMPQGNNPYDAPGSAQFEAAGYGDAYANEAATGYEANFGEDGYTETGMAAAGGETNGETYNPSEAGQYPEYADYPETPGTNPDVSEFAVETPFTPTDMSNGYQQYDAYPEQVSPENGGTGEFAAGFGGDEGYSDATGYDDDNAYPTETAAGMGDAGGGDFEATGYPETNAEFTEDTGGFATPGWGTETYPGTEPDTLAAGSADGLDSPAGGTTATAAVAATTPAFNLPGEAPAVPPVDTPVEPIRNPFTPATGNAAGAVESSGIAMPPHEPLTEVVTPDLPTPGVGLDLSSLKTTDSKTEPYSAGEAPSGQAPHEPGETNATGKFSAAALEALDQARNDPDLGKASLTNSVAAANQVASTASPNHKRFAEVTSRATETAAETATVENGRPDATQPPKNLARNRGDKPGGGDTVTAAYPAGLAGIPGLEPLNPAELLTPATGIETVTGPTFTEVPIDHEAASRLAETTDIDTADETASTPRETEEPSTPKEIPEPTPKEIPEPTPKETETSTFSGTKLPENANPRPLLQGEEPFGEVTEEGRFVPHFLAGYRTNLDTFTSAYGSLEEHSQPHAKKPESIAKLEAEQPRKSITTAYLVTVTTSRPLGSDDAVFVRFPDGRELPVTSAYSDFNGVHLNIPRL</sequence>
<feature type="region of interest" description="Disordered" evidence="1">
    <location>
        <begin position="539"/>
        <end position="706"/>
    </location>
</feature>
<feature type="region of interest" description="Disordered" evidence="1">
    <location>
        <begin position="850"/>
        <end position="924"/>
    </location>
</feature>
<feature type="region of interest" description="Disordered" evidence="1">
    <location>
        <begin position="721"/>
        <end position="821"/>
    </location>
</feature>
<protein>
    <submittedName>
        <fullName evidence="2">DivIVA domain protein</fullName>
    </submittedName>
</protein>
<dbReference type="Proteomes" id="UP000003045">
    <property type="component" value="Unassembled WGS sequence"/>
</dbReference>
<evidence type="ECO:0000256" key="1">
    <source>
        <dbReference type="SAM" id="MobiDB-lite"/>
    </source>
</evidence>
<dbReference type="EMBL" id="AEET01000024">
    <property type="protein sequence ID" value="EFM46334.1"/>
    <property type="molecule type" value="Genomic_DNA"/>
</dbReference>
<dbReference type="Gene3D" id="6.10.250.660">
    <property type="match status" value="2"/>
</dbReference>
<comment type="caution">
    <text evidence="2">The sequence shown here is derived from an EMBL/GenBank/DDBJ whole genome shotgun (WGS) entry which is preliminary data.</text>
</comment>
<name>E0QPV4_9ACTO</name>
<feature type="compositionally biased region" description="Low complexity" evidence="1">
    <location>
        <begin position="183"/>
        <end position="192"/>
    </location>
</feature>
<dbReference type="HOGENOM" id="CLU_301446_0_0_11"/>
<organism evidence="2 3">
    <name type="scientific">Mobiluncus mulieris ATCC 35239</name>
    <dbReference type="NCBI Taxonomy" id="871571"/>
    <lineage>
        <taxon>Bacteria</taxon>
        <taxon>Bacillati</taxon>
        <taxon>Actinomycetota</taxon>
        <taxon>Actinomycetes</taxon>
        <taxon>Actinomycetales</taxon>
        <taxon>Actinomycetaceae</taxon>
        <taxon>Mobiluncus</taxon>
    </lineage>
</organism>
<feature type="region of interest" description="Disordered" evidence="1">
    <location>
        <begin position="183"/>
        <end position="357"/>
    </location>
</feature>
<dbReference type="InterPro" id="IPR019933">
    <property type="entry name" value="DivIVA_domain"/>
</dbReference>
<evidence type="ECO:0000313" key="2">
    <source>
        <dbReference type="EMBL" id="EFM46334.1"/>
    </source>
</evidence>
<proteinExistence type="predicted"/>
<feature type="compositionally biased region" description="Polar residues" evidence="1">
    <location>
        <begin position="491"/>
        <end position="501"/>
    </location>
</feature>
<feature type="compositionally biased region" description="Low complexity" evidence="1">
    <location>
        <begin position="453"/>
        <end position="468"/>
    </location>
</feature>
<feature type="compositionally biased region" description="Low complexity" evidence="1">
    <location>
        <begin position="864"/>
        <end position="880"/>
    </location>
</feature>
<feature type="compositionally biased region" description="Polar residues" evidence="1">
    <location>
        <begin position="197"/>
        <end position="208"/>
    </location>
</feature>
<feature type="compositionally biased region" description="Basic and acidic residues" evidence="1">
    <location>
        <begin position="974"/>
        <end position="1002"/>
    </location>
</feature>
<dbReference type="AlphaFoldDB" id="E0QPV4"/>
<feature type="compositionally biased region" description="Acidic residues" evidence="1">
    <location>
        <begin position="345"/>
        <end position="357"/>
    </location>
</feature>
<dbReference type="RefSeq" id="WP_004016383.1">
    <property type="nucleotide sequence ID" value="NZ_GL405260.1"/>
</dbReference>
<feature type="compositionally biased region" description="Acidic residues" evidence="1">
    <location>
        <begin position="286"/>
        <end position="295"/>
    </location>
</feature>
<feature type="region of interest" description="Disordered" evidence="1">
    <location>
        <begin position="428"/>
        <end position="510"/>
    </location>
</feature>